<organism evidence="3 4">
    <name type="scientific">Kordia periserrulae</name>
    <dbReference type="NCBI Taxonomy" id="701523"/>
    <lineage>
        <taxon>Bacteria</taxon>
        <taxon>Pseudomonadati</taxon>
        <taxon>Bacteroidota</taxon>
        <taxon>Flavobacteriia</taxon>
        <taxon>Flavobacteriales</taxon>
        <taxon>Flavobacteriaceae</taxon>
        <taxon>Kordia</taxon>
    </lineage>
</organism>
<name>A0A2T6BZX4_9FLAO</name>
<dbReference type="OrthoDB" id="2582440at2"/>
<evidence type="ECO:0000256" key="1">
    <source>
        <dbReference type="ARBA" id="ARBA00022729"/>
    </source>
</evidence>
<dbReference type="NCBIfam" id="TIGR04183">
    <property type="entry name" value="Por_Secre_tail"/>
    <property type="match status" value="1"/>
</dbReference>
<gene>
    <name evidence="3" type="ORF">C8N46_104267</name>
</gene>
<keyword evidence="1" id="KW-0732">Signal</keyword>
<dbReference type="RefSeq" id="WP_108114841.1">
    <property type="nucleotide sequence ID" value="NZ_QBKT01000004.1"/>
</dbReference>
<keyword evidence="4" id="KW-1185">Reference proteome</keyword>
<sequence>MMINTIKIKFFIGLLLLLFSNEIYAQLLVQDDAYIFVNDRVLFVGDDVNLQSTDAKIYLRDNSQLIQGDGTTGNAGTGQLSVYQSGTTHEYAYNYWCSPVGNNSAALGNENFRINLIDDATGLTTSSDALFTSYNGSSSPLTIASYWIYTFENATEYSEWFYRGNTGTIAPGLGFTMKGTSGSGNNQLYDFRGKPNNGTISNSVTAEEWTLVGNPYPSAMDALDYIHDTDNAAAITGTLYYWEQDLSVLSHFVADYVGGYATYTINAAGTLETFIPATFDTYNSDGSLNTVGSNSTSGKRARRYIPIGQGFMVEGSSSTTGIVQTKNSHREYYKQTGADSEFFRMSNQDDVGFIENDSATEDNATTTNSVLNPYGVVPEAYKRFRLNVDFNDVYTRQLVQTFHGTEATTGFDYGLESKSPSTIAKDAYWLIENEPYVAQALPFASNMTIPLHIQLDDDSVLRIRIFDIQNFDANQSIYLLDNEANTYTDLKVLPFEITLPQGEYHDRFQIVFNQATLLSTDDLILTDVQITQDNLNHKIYIHNPERYNLKEIALYDILGKKIKLQQFSDAKNLYELDTNTLTDGVYIIHILASDYRKVSKKIIIKK</sequence>
<comment type="caution">
    <text evidence="3">The sequence shown here is derived from an EMBL/GenBank/DDBJ whole genome shotgun (WGS) entry which is preliminary data.</text>
</comment>
<dbReference type="Proteomes" id="UP000244090">
    <property type="component" value="Unassembled WGS sequence"/>
</dbReference>
<dbReference type="AlphaFoldDB" id="A0A2T6BZX4"/>
<proteinExistence type="predicted"/>
<evidence type="ECO:0000313" key="3">
    <source>
        <dbReference type="EMBL" id="PTX61624.1"/>
    </source>
</evidence>
<protein>
    <submittedName>
        <fullName evidence="3">Putative secreted protein (Por secretion system target)</fullName>
    </submittedName>
</protein>
<evidence type="ECO:0000259" key="2">
    <source>
        <dbReference type="Pfam" id="PF18962"/>
    </source>
</evidence>
<feature type="domain" description="Secretion system C-terminal sorting" evidence="2">
    <location>
        <begin position="537"/>
        <end position="604"/>
    </location>
</feature>
<accession>A0A2T6BZX4</accession>
<dbReference type="EMBL" id="QBKT01000004">
    <property type="protein sequence ID" value="PTX61624.1"/>
    <property type="molecule type" value="Genomic_DNA"/>
</dbReference>
<evidence type="ECO:0000313" key="4">
    <source>
        <dbReference type="Proteomes" id="UP000244090"/>
    </source>
</evidence>
<dbReference type="InterPro" id="IPR026444">
    <property type="entry name" value="Secre_tail"/>
</dbReference>
<dbReference type="Pfam" id="PF18962">
    <property type="entry name" value="Por_Secre_tail"/>
    <property type="match status" value="1"/>
</dbReference>
<reference evidence="3 4" key="1">
    <citation type="submission" date="2018-04" db="EMBL/GenBank/DDBJ databases">
        <title>Genomic Encyclopedia of Archaeal and Bacterial Type Strains, Phase II (KMG-II): from individual species to whole genera.</title>
        <authorList>
            <person name="Goeker M."/>
        </authorList>
    </citation>
    <scope>NUCLEOTIDE SEQUENCE [LARGE SCALE GENOMIC DNA]</scope>
    <source>
        <strain evidence="3 4">DSM 25731</strain>
    </source>
</reference>